<keyword evidence="1" id="KW-0732">Signal</keyword>
<dbReference type="Gene3D" id="2.60.40.1180">
    <property type="entry name" value="Golgi alpha-mannosidase II"/>
    <property type="match status" value="1"/>
</dbReference>
<feature type="signal peptide" evidence="1">
    <location>
        <begin position="1"/>
        <end position="22"/>
    </location>
</feature>
<dbReference type="RefSeq" id="WP_006013235.1">
    <property type="nucleotide sequence ID" value="NZ_BAEQ01000050.1"/>
</dbReference>
<reference evidence="3" key="1">
    <citation type="journal article" date="2014" name="Environ. Microbiol.">
        <title>Comparative genomics of the marine bacterial genus Glaciecola reveals the high degree of genomic diversity and genomic characteristic for cold adaptation.</title>
        <authorList>
            <person name="Qin Q.L."/>
            <person name="Xie B.B."/>
            <person name="Yu Y."/>
            <person name="Shu Y.L."/>
            <person name="Rong J.C."/>
            <person name="Zhang Y.J."/>
            <person name="Zhao D.L."/>
            <person name="Chen X.L."/>
            <person name="Zhang X.Y."/>
            <person name="Chen B."/>
            <person name="Zhou B.C."/>
            <person name="Zhang Y.Z."/>
        </authorList>
    </citation>
    <scope>NUCLEOTIDE SEQUENCE [LARGE SCALE GENOMIC DNA]</scope>
    <source>
        <strain evidence="3">ACAM 615</strain>
    </source>
</reference>
<organism evidence="2 3">
    <name type="scientific">Brumicola pallidula DSM 14239 = ACAM 615</name>
    <dbReference type="NCBI Taxonomy" id="1121922"/>
    <lineage>
        <taxon>Bacteria</taxon>
        <taxon>Pseudomonadati</taxon>
        <taxon>Pseudomonadota</taxon>
        <taxon>Gammaproteobacteria</taxon>
        <taxon>Alteromonadales</taxon>
        <taxon>Alteromonadaceae</taxon>
        <taxon>Brumicola</taxon>
    </lineage>
</organism>
<dbReference type="PROSITE" id="PS51257">
    <property type="entry name" value="PROKAR_LIPOPROTEIN"/>
    <property type="match status" value="1"/>
</dbReference>
<accession>K6ZHK9</accession>
<dbReference type="EMBL" id="BAEQ01000050">
    <property type="protein sequence ID" value="GAC29822.1"/>
    <property type="molecule type" value="Genomic_DNA"/>
</dbReference>
<evidence type="ECO:0000313" key="2">
    <source>
        <dbReference type="EMBL" id="GAC29822.1"/>
    </source>
</evidence>
<name>K6ZHK9_9ALTE</name>
<comment type="caution">
    <text evidence="2">The sequence shown here is derived from an EMBL/GenBank/DDBJ whole genome shotgun (WGS) entry which is preliminary data.</text>
</comment>
<dbReference type="InterPro" id="IPR013780">
    <property type="entry name" value="Glyco_hydro_b"/>
</dbReference>
<sequence>MRLMVSVLLSALLLGACLPVQTPDTTATLHKDNIEPWYKSAESFFLNPKNNQSMLEFAEQLQTLVADPGATLTKDSAKQAQQNLPYTFTNDSIALLDSAKALNQVPAKIDLLEKKIHLFWAHQFGFYGDVFLSDRDQQHIEKNSEYKDYLQSLSKLAKMYPAFDKGRTEIYAADNEKKLLAFSRIYKNTRVFIAVNLSFETHEIPLPFGFMSSTKVLMWESDNIQLREFVTQSAISITPYTSAIIIVGG</sequence>
<gene>
    <name evidence="2" type="ORF">GPAL_2971</name>
</gene>
<proteinExistence type="predicted"/>
<dbReference type="Proteomes" id="UP000006251">
    <property type="component" value="Unassembled WGS sequence"/>
</dbReference>
<evidence type="ECO:0000313" key="3">
    <source>
        <dbReference type="Proteomes" id="UP000006251"/>
    </source>
</evidence>
<evidence type="ECO:0000256" key="1">
    <source>
        <dbReference type="SAM" id="SignalP"/>
    </source>
</evidence>
<dbReference type="STRING" id="1121922.GCA_000428905_00450"/>
<feature type="chain" id="PRO_5003898359" description="DUF3459 domain-containing protein" evidence="1">
    <location>
        <begin position="23"/>
        <end position="249"/>
    </location>
</feature>
<evidence type="ECO:0008006" key="4">
    <source>
        <dbReference type="Google" id="ProtNLM"/>
    </source>
</evidence>
<dbReference type="AlphaFoldDB" id="K6ZHK9"/>
<dbReference type="SUPFAM" id="SSF51011">
    <property type="entry name" value="Glycosyl hydrolase domain"/>
    <property type="match status" value="1"/>
</dbReference>
<protein>
    <recommendedName>
        <fullName evidence="4">DUF3459 domain-containing protein</fullName>
    </recommendedName>
</protein>
<dbReference type="OrthoDB" id="6322589at2"/>
<keyword evidence="3" id="KW-1185">Reference proteome</keyword>